<evidence type="ECO:0000313" key="8">
    <source>
        <dbReference type="Proteomes" id="UP000594961"/>
    </source>
</evidence>
<evidence type="ECO:0000256" key="1">
    <source>
        <dbReference type="ARBA" id="ARBA00022691"/>
    </source>
</evidence>
<keyword evidence="2" id="KW-0479">Metal-binding</keyword>
<dbReference type="UniPathway" id="UPA00782"/>
<accession>A0A7M1QYM7</accession>
<gene>
    <name evidence="7" type="ORF">INS90_06470</name>
</gene>
<dbReference type="PROSITE" id="PS51918">
    <property type="entry name" value="RADICAL_SAM"/>
    <property type="match status" value="1"/>
</dbReference>
<evidence type="ECO:0000256" key="3">
    <source>
        <dbReference type="ARBA" id="ARBA00023004"/>
    </source>
</evidence>
<evidence type="ECO:0000256" key="2">
    <source>
        <dbReference type="ARBA" id="ARBA00022723"/>
    </source>
</evidence>
<dbReference type="InterPro" id="IPR023867">
    <property type="entry name" value="Sulphatase_maturase_rSAM"/>
</dbReference>
<sequence>MDRLHYLDSEKVALDLLTGQLFVKDSENKYGFTETGTWETRNDSRINCSAYTESTNDDTLTFTIETTRDCNFACTYCYQNDRKTKERISVHTVKLTLDYIENALSASGKSSVIIRLIGGEPLLAKDEILYLMGGLKARRINAEFHVDTNGRLPMQWFLDEGFPCELIVCLSLPADHNRLRYSAGHDSATAIYNNLSSLTLKDDQFLFVGYNVHDQNMHDFPRFLDWIEPLRHNPVKRVIATNIDNYSFNLQDFENCLSDIEFSEWQTNIAIPALIERGWNVPFNRIVGPSLCQGRQPYSCKIYAGGQVTICDAMQIEDSRLMIAELSIDVERVNEAYGDIKFSDPWKAPGCQECPSRIVCFGRKWCERDSCTPGKYNDFLNSNRAVIQAKIKDTL</sequence>
<dbReference type="GO" id="GO:0016491">
    <property type="term" value="F:oxidoreductase activity"/>
    <property type="evidence" value="ECO:0007669"/>
    <property type="project" value="InterPro"/>
</dbReference>
<dbReference type="InterPro" id="IPR058240">
    <property type="entry name" value="rSAM_sf"/>
</dbReference>
<protein>
    <submittedName>
        <fullName evidence="7">Radical SAM protein</fullName>
    </submittedName>
</protein>
<name>A0A7M1QYM7_9ACTO</name>
<keyword evidence="3" id="KW-0408">Iron</keyword>
<dbReference type="PANTHER" id="PTHR43273:SF3">
    <property type="entry name" value="ANAEROBIC SULFATASE-MATURATING ENZYME HOMOLOG ASLB-RELATED"/>
    <property type="match status" value="1"/>
</dbReference>
<keyword evidence="1" id="KW-0949">S-adenosyl-L-methionine</keyword>
<dbReference type="SFLD" id="SFLDG01067">
    <property type="entry name" value="SPASM/twitch_domain_containing"/>
    <property type="match status" value="1"/>
</dbReference>
<dbReference type="EMBL" id="CP063212">
    <property type="protein sequence ID" value="QOR46931.1"/>
    <property type="molecule type" value="Genomic_DNA"/>
</dbReference>
<dbReference type="GO" id="GO:0051536">
    <property type="term" value="F:iron-sulfur cluster binding"/>
    <property type="evidence" value="ECO:0007669"/>
    <property type="project" value="UniProtKB-KW"/>
</dbReference>
<dbReference type="RefSeq" id="WP_197552026.1">
    <property type="nucleotide sequence ID" value="NZ_CP063212.1"/>
</dbReference>
<dbReference type="SFLD" id="SFLDS00029">
    <property type="entry name" value="Radical_SAM"/>
    <property type="match status" value="1"/>
</dbReference>
<evidence type="ECO:0000313" key="7">
    <source>
        <dbReference type="EMBL" id="QOR46931.1"/>
    </source>
</evidence>
<dbReference type="Pfam" id="PF04055">
    <property type="entry name" value="Radical_SAM"/>
    <property type="match status" value="1"/>
</dbReference>
<dbReference type="PANTHER" id="PTHR43273">
    <property type="entry name" value="ANAEROBIC SULFATASE-MATURATING ENZYME HOMOLOG ASLB-RELATED"/>
    <property type="match status" value="1"/>
</dbReference>
<dbReference type="Gene3D" id="3.20.20.70">
    <property type="entry name" value="Aldolase class I"/>
    <property type="match status" value="1"/>
</dbReference>
<dbReference type="SUPFAM" id="SSF102114">
    <property type="entry name" value="Radical SAM enzymes"/>
    <property type="match status" value="1"/>
</dbReference>
<dbReference type="GO" id="GO:0046872">
    <property type="term" value="F:metal ion binding"/>
    <property type="evidence" value="ECO:0007669"/>
    <property type="project" value="UniProtKB-KW"/>
</dbReference>
<proteinExistence type="inferred from homology"/>
<dbReference type="InterPro" id="IPR013785">
    <property type="entry name" value="Aldolase_TIM"/>
</dbReference>
<dbReference type="AlphaFoldDB" id="A0A7M1QYM7"/>
<comment type="similarity">
    <text evidence="5">Belongs to the radical SAM superfamily. Anaerobic sulfatase-maturating enzyme family.</text>
</comment>
<evidence type="ECO:0000256" key="4">
    <source>
        <dbReference type="ARBA" id="ARBA00023014"/>
    </source>
</evidence>
<dbReference type="CDD" id="cd01335">
    <property type="entry name" value="Radical_SAM"/>
    <property type="match status" value="1"/>
</dbReference>
<evidence type="ECO:0000259" key="6">
    <source>
        <dbReference type="PROSITE" id="PS51918"/>
    </source>
</evidence>
<keyword evidence="4" id="KW-0411">Iron-sulfur</keyword>
<dbReference type="InterPro" id="IPR007197">
    <property type="entry name" value="rSAM"/>
</dbReference>
<reference evidence="7 8" key="1">
    <citation type="submission" date="2020-10" db="EMBL/GenBank/DDBJ databases">
        <title>Trueperella pecoris sp. nov. isolated from bovine and porcine specimens.</title>
        <authorList>
            <person name="Schoenecker L."/>
            <person name="Schnydrig P."/>
            <person name="Brodard I."/>
            <person name="Thomann A."/>
            <person name="Hemphill A."/>
            <person name="Rodriguez-Campos S."/>
            <person name="Perreten V."/>
            <person name="Jores J."/>
            <person name="Kittl S."/>
        </authorList>
    </citation>
    <scope>NUCLEOTIDE SEQUENCE [LARGE SCALE GENOMIC DNA]</scope>
    <source>
        <strain evidence="7 8">19OD0592</strain>
    </source>
</reference>
<dbReference type="Proteomes" id="UP000594961">
    <property type="component" value="Chromosome"/>
</dbReference>
<evidence type="ECO:0000256" key="5">
    <source>
        <dbReference type="ARBA" id="ARBA00023601"/>
    </source>
</evidence>
<feature type="domain" description="Radical SAM core" evidence="6">
    <location>
        <begin position="56"/>
        <end position="272"/>
    </location>
</feature>
<organism evidence="7 8">
    <name type="scientific">Trueperella pecoris</name>
    <dbReference type="NCBI Taxonomy" id="2733571"/>
    <lineage>
        <taxon>Bacteria</taxon>
        <taxon>Bacillati</taxon>
        <taxon>Actinomycetota</taxon>
        <taxon>Actinomycetes</taxon>
        <taxon>Actinomycetales</taxon>
        <taxon>Actinomycetaceae</taxon>
        <taxon>Trueperella</taxon>
    </lineage>
</organism>